<keyword evidence="3 10" id="KW-1134">Transmembrane beta strand</keyword>
<accession>A3U6P1</accession>
<dbReference type="PROSITE" id="PS52016">
    <property type="entry name" value="TONB_DEPENDENT_REC_3"/>
    <property type="match status" value="1"/>
</dbReference>
<dbReference type="STRING" id="216432.CA2559_04095"/>
<dbReference type="InterPro" id="IPR037066">
    <property type="entry name" value="Plug_dom_sf"/>
</dbReference>
<keyword evidence="15" id="KW-1185">Reference proteome</keyword>
<dbReference type="Pfam" id="PF13715">
    <property type="entry name" value="CarbopepD_reg_2"/>
    <property type="match status" value="1"/>
</dbReference>
<evidence type="ECO:0000256" key="9">
    <source>
        <dbReference type="ARBA" id="ARBA00023237"/>
    </source>
</evidence>
<keyword evidence="8 14" id="KW-0675">Receptor</keyword>
<dbReference type="SUPFAM" id="SSF56935">
    <property type="entry name" value="Porins"/>
    <property type="match status" value="1"/>
</dbReference>
<keyword evidence="5" id="KW-0732">Signal</keyword>
<dbReference type="GO" id="GO:0015344">
    <property type="term" value="F:siderophore uptake transmembrane transporter activity"/>
    <property type="evidence" value="ECO:0007669"/>
    <property type="project" value="TreeGrafter"/>
</dbReference>
<keyword evidence="9 10" id="KW-0998">Cell outer membrane</keyword>
<reference evidence="14 15" key="1">
    <citation type="journal article" date="2010" name="J. Bacteriol.">
        <title>The complete genome sequence of Croceibacter atlanticus HTCC2559T.</title>
        <authorList>
            <person name="Oh H.M."/>
            <person name="Kang I."/>
            <person name="Ferriera S."/>
            <person name="Giovannoni S.J."/>
            <person name="Cho J.C."/>
        </authorList>
    </citation>
    <scope>NUCLEOTIDE SEQUENCE [LARGE SCALE GENOMIC DNA]</scope>
    <source>
        <strain evidence="15">ATCC BAA-628 / HTCC2559 / KCTC 12090</strain>
    </source>
</reference>
<proteinExistence type="inferred from homology"/>
<protein>
    <submittedName>
        <fullName evidence="14">Putative TonB-linked outer membrane receptor</fullName>
    </submittedName>
</protein>
<evidence type="ECO:0000256" key="6">
    <source>
        <dbReference type="ARBA" id="ARBA00023077"/>
    </source>
</evidence>
<dbReference type="GO" id="GO:0044718">
    <property type="term" value="P:siderophore transmembrane transport"/>
    <property type="evidence" value="ECO:0007669"/>
    <property type="project" value="TreeGrafter"/>
</dbReference>
<dbReference type="Proteomes" id="UP000002297">
    <property type="component" value="Chromosome"/>
</dbReference>
<dbReference type="Pfam" id="PF07715">
    <property type="entry name" value="Plug"/>
    <property type="match status" value="1"/>
</dbReference>
<evidence type="ECO:0000256" key="8">
    <source>
        <dbReference type="ARBA" id="ARBA00023170"/>
    </source>
</evidence>
<evidence type="ECO:0000256" key="10">
    <source>
        <dbReference type="PROSITE-ProRule" id="PRU01360"/>
    </source>
</evidence>
<dbReference type="PANTHER" id="PTHR30069">
    <property type="entry name" value="TONB-DEPENDENT OUTER MEMBRANE RECEPTOR"/>
    <property type="match status" value="1"/>
</dbReference>
<evidence type="ECO:0000259" key="13">
    <source>
        <dbReference type="Pfam" id="PF07715"/>
    </source>
</evidence>
<dbReference type="Gene3D" id="2.60.40.1120">
    <property type="entry name" value="Carboxypeptidase-like, regulatory domain"/>
    <property type="match status" value="1"/>
</dbReference>
<dbReference type="Gene3D" id="2.170.130.10">
    <property type="entry name" value="TonB-dependent receptor, plug domain"/>
    <property type="match status" value="1"/>
</dbReference>
<dbReference type="InterPro" id="IPR008969">
    <property type="entry name" value="CarboxyPept-like_regulatory"/>
</dbReference>
<evidence type="ECO:0000256" key="1">
    <source>
        <dbReference type="ARBA" id="ARBA00004571"/>
    </source>
</evidence>
<evidence type="ECO:0000256" key="3">
    <source>
        <dbReference type="ARBA" id="ARBA00022452"/>
    </source>
</evidence>
<evidence type="ECO:0000313" key="14">
    <source>
        <dbReference type="EMBL" id="EAP87908.1"/>
    </source>
</evidence>
<sequence length="767" mass="86677">MAQDITIRGNVIDSEGSPIPFATIKCLNTSLATTTSLEGTFSLQLDEPAVYKLEVAAAGFKTFYETLDVTTGSKTVRINLQKDTEQLSEVIVKSPSKISLLNQQALAISTLDFSLSQNSSQDALDILNRANGIRVRQTGGTGSDINISIQGAQGNAIRRYYDGLPLKYLASGIDINNFPVNQISRIDIYKGVTPLQVGTDALGGGIHIIPKTFYTSYIEANYQMGSFNTHKASVNLFTLNENNMFLGSNLFLNYSDNTYRIDAQDFNEETRQAEHVIEVERFNNLYRSYYADVSVGLRDKHWADALKLNLAYTNTFKEIQTGVLFNPVRPLGDVFTEDEGVSATLSYNVNLLNDKLTIVSKSNLGVYKEKVTDSTSNFYNWYGEPLTITNTIGAELFSEPSLIEIDKTIFLQRLTGIYTINDKHSLTASNLYIHQFRTGKNALIAAENDVLQFPSRLNQNFAGIEWKGSFFKNHIETVATYKNYHYAIRGTSNENAITNEFVEQDVSKNYSGGNLALKYTVSPKLFFRVSYETAYRLPEDTEVFGNNTTIRANLNLEPEQSNNYNFGTSFKSSLFKIPFSAELNGFYRKQKDRIILLASGFDLAQYFNEEEVEIKGIDGFVTFKPFKNFQLNMSATYQDVRIQSALVAADNNLIGTRVPNLPSFFANVDVGYTWEKLIHEEDQFKLNYYYNYVEKFSSIREANALQNIANFVPTQHISSLECIYSGKHEKYSIALRINNMFDDDAYDNFRVQRPGRSYSIKLRYVID</sequence>
<comment type="similarity">
    <text evidence="10 11">Belongs to the TonB-dependent receptor family.</text>
</comment>
<evidence type="ECO:0000256" key="4">
    <source>
        <dbReference type="ARBA" id="ARBA00022692"/>
    </source>
</evidence>
<keyword evidence="6 11" id="KW-0798">TonB box</keyword>
<dbReference type="HOGENOM" id="CLU_016091_0_0_10"/>
<dbReference type="GO" id="GO:0009279">
    <property type="term" value="C:cell outer membrane"/>
    <property type="evidence" value="ECO:0007669"/>
    <property type="project" value="UniProtKB-SubCell"/>
</dbReference>
<comment type="subcellular location">
    <subcellularLocation>
        <location evidence="1 10">Cell outer membrane</location>
        <topology evidence="1 10">Multi-pass membrane protein</topology>
    </subcellularLocation>
</comment>
<evidence type="ECO:0000259" key="12">
    <source>
        <dbReference type="Pfam" id="PF00593"/>
    </source>
</evidence>
<dbReference type="InterPro" id="IPR039426">
    <property type="entry name" value="TonB-dep_rcpt-like"/>
</dbReference>
<dbReference type="Pfam" id="PF00593">
    <property type="entry name" value="TonB_dep_Rec_b-barrel"/>
    <property type="match status" value="1"/>
</dbReference>
<dbReference type="EMBL" id="CP002046">
    <property type="protein sequence ID" value="EAP87908.1"/>
    <property type="molecule type" value="Genomic_DNA"/>
</dbReference>
<dbReference type="KEGG" id="cat:CA2559_04095"/>
<dbReference type="PANTHER" id="PTHR30069:SF29">
    <property type="entry name" value="HEMOGLOBIN AND HEMOGLOBIN-HAPTOGLOBIN-BINDING PROTEIN 1-RELATED"/>
    <property type="match status" value="1"/>
</dbReference>
<evidence type="ECO:0000256" key="11">
    <source>
        <dbReference type="RuleBase" id="RU003357"/>
    </source>
</evidence>
<dbReference type="InterPro" id="IPR000531">
    <property type="entry name" value="Beta-barrel_TonB"/>
</dbReference>
<dbReference type="SUPFAM" id="SSF49464">
    <property type="entry name" value="Carboxypeptidase regulatory domain-like"/>
    <property type="match status" value="1"/>
</dbReference>
<keyword evidence="2 10" id="KW-0813">Transport</keyword>
<organism evidence="14 15">
    <name type="scientific">Croceibacter atlanticus (strain ATCC BAA-628 / JCM 21780 / CIP 108009 / IAM 15332 / KCTC 12090 / HTCC2559)</name>
    <dbReference type="NCBI Taxonomy" id="216432"/>
    <lineage>
        <taxon>Bacteria</taxon>
        <taxon>Pseudomonadati</taxon>
        <taxon>Bacteroidota</taxon>
        <taxon>Flavobacteriia</taxon>
        <taxon>Flavobacteriales</taxon>
        <taxon>Flavobacteriaceae</taxon>
        <taxon>Croceibacter</taxon>
    </lineage>
</organism>
<dbReference type="InterPro" id="IPR036942">
    <property type="entry name" value="Beta-barrel_TonB_sf"/>
</dbReference>
<keyword evidence="4 10" id="KW-0812">Transmembrane</keyword>
<dbReference type="InterPro" id="IPR012910">
    <property type="entry name" value="Plug_dom"/>
</dbReference>
<gene>
    <name evidence="14" type="ordered locus">CA2559_04095</name>
</gene>
<dbReference type="Gene3D" id="2.40.170.20">
    <property type="entry name" value="TonB-dependent receptor, beta-barrel domain"/>
    <property type="match status" value="1"/>
</dbReference>
<name>A3U6P1_CROAH</name>
<evidence type="ECO:0000256" key="7">
    <source>
        <dbReference type="ARBA" id="ARBA00023136"/>
    </source>
</evidence>
<evidence type="ECO:0000256" key="2">
    <source>
        <dbReference type="ARBA" id="ARBA00022448"/>
    </source>
</evidence>
<evidence type="ECO:0000256" key="5">
    <source>
        <dbReference type="ARBA" id="ARBA00022729"/>
    </source>
</evidence>
<dbReference type="AlphaFoldDB" id="A3U6P1"/>
<feature type="domain" description="TonB-dependent receptor plug" evidence="13">
    <location>
        <begin position="116"/>
        <end position="204"/>
    </location>
</feature>
<feature type="domain" description="TonB-dependent receptor-like beta-barrel" evidence="12">
    <location>
        <begin position="288"/>
        <end position="695"/>
    </location>
</feature>
<dbReference type="eggNOG" id="COG4206">
    <property type="taxonomic scope" value="Bacteria"/>
</dbReference>
<evidence type="ECO:0000313" key="15">
    <source>
        <dbReference type="Proteomes" id="UP000002297"/>
    </source>
</evidence>
<keyword evidence="7 10" id="KW-0472">Membrane</keyword>